<dbReference type="Gene3D" id="1.25.40.480">
    <property type="match status" value="1"/>
</dbReference>
<name>A0ABQ9Y539_9EUKA</name>
<evidence type="ECO:0008006" key="3">
    <source>
        <dbReference type="Google" id="ProtNLM"/>
    </source>
</evidence>
<organism evidence="1 2">
    <name type="scientific">Blattamonas nauphoetae</name>
    <dbReference type="NCBI Taxonomy" id="2049346"/>
    <lineage>
        <taxon>Eukaryota</taxon>
        <taxon>Metamonada</taxon>
        <taxon>Preaxostyla</taxon>
        <taxon>Oxymonadida</taxon>
        <taxon>Blattamonas</taxon>
    </lineage>
</organism>
<proteinExistence type="predicted"/>
<reference evidence="1 2" key="1">
    <citation type="journal article" date="2022" name="bioRxiv">
        <title>Genomics of Preaxostyla Flagellates Illuminates Evolutionary Transitions and the Path Towards Mitochondrial Loss.</title>
        <authorList>
            <person name="Novak L.V.F."/>
            <person name="Treitli S.C."/>
            <person name="Pyrih J."/>
            <person name="Halakuc P."/>
            <person name="Pipaliya S.V."/>
            <person name="Vacek V."/>
            <person name="Brzon O."/>
            <person name="Soukal P."/>
            <person name="Eme L."/>
            <person name="Dacks J.B."/>
            <person name="Karnkowska A."/>
            <person name="Elias M."/>
            <person name="Hampl V."/>
        </authorList>
    </citation>
    <scope>NUCLEOTIDE SEQUENCE [LARGE SCALE GENOMIC DNA]</scope>
    <source>
        <strain evidence="1">NAU3</strain>
        <tissue evidence="1">Gut</tissue>
    </source>
</reference>
<protein>
    <recommendedName>
        <fullName evidence="3">MMS19 nucleotide excision repair protein</fullName>
    </recommendedName>
</protein>
<evidence type="ECO:0000313" key="2">
    <source>
        <dbReference type="Proteomes" id="UP001281761"/>
    </source>
</evidence>
<accession>A0ABQ9Y539</accession>
<evidence type="ECO:0000313" key="1">
    <source>
        <dbReference type="EMBL" id="KAK2958872.1"/>
    </source>
</evidence>
<gene>
    <name evidence="1" type="ORF">BLNAU_6121</name>
</gene>
<keyword evidence="2" id="KW-1185">Reference proteome</keyword>
<sequence>MTEITPQDPEIHSFFTAISQTTAPLSYNTSVTLVKTVLIPSISDTEPPSRSLLQCFSLLLQNCATPFIDAMVPFLVSSPSLTIGSPHSECLLYISKQKYSQNSMQACLDFITAPSIATGEDVRLDSINNILAHAVPFPQTSYTRLLNYLQTTQSNSSRLNSSLFTLVMKHAPNIPTSVFPQLQNLLLSSTAHSSKIALRRLEQLQK</sequence>
<dbReference type="EMBL" id="JARBJD010000034">
    <property type="protein sequence ID" value="KAK2958872.1"/>
    <property type="molecule type" value="Genomic_DNA"/>
</dbReference>
<comment type="caution">
    <text evidence="1">The sequence shown here is derived from an EMBL/GenBank/DDBJ whole genome shotgun (WGS) entry which is preliminary data.</text>
</comment>
<dbReference type="Proteomes" id="UP001281761">
    <property type="component" value="Unassembled WGS sequence"/>
</dbReference>